<dbReference type="Proteomes" id="UP000332933">
    <property type="component" value="Unassembled WGS sequence"/>
</dbReference>
<feature type="compositionally biased region" description="Basic and acidic residues" evidence="1">
    <location>
        <begin position="169"/>
        <end position="181"/>
    </location>
</feature>
<reference evidence="2" key="2">
    <citation type="submission" date="2019-06" db="EMBL/GenBank/DDBJ databases">
        <title>Genomics analysis of Aphanomyces spp. identifies a new class of oomycete effector associated with host adaptation.</title>
        <authorList>
            <person name="Gaulin E."/>
        </authorList>
    </citation>
    <scope>NUCLEOTIDE SEQUENCE</scope>
    <source>
        <strain evidence="2">CBS 578.67</strain>
    </source>
</reference>
<evidence type="ECO:0000313" key="2">
    <source>
        <dbReference type="EMBL" id="KAF0685722.1"/>
    </source>
</evidence>
<sequence>MLAVIDWLQHVLAHLWAWIFGRPWSQLLSPNLPSAPTDPTITSTDLSNHDIMIVCVHGDVDSFCGDSSKSVHHESMHSNTGVACRRATPPPSLGNNDDIVTYIDDYLHWLDRPRRLSHPSLGSNQTDDGEARGTDARPKVTSSKPLQFSRIPRRMPRSPPPRMQQHRFNGPEHDTEVESHIAESAPDNQDERSHVPSKRGTPHPLKTKAKARMIPDIPVKRRPSPLPPSRLLRGRGAPRTATPPLR</sequence>
<feature type="region of interest" description="Disordered" evidence="1">
    <location>
        <begin position="115"/>
        <end position="246"/>
    </location>
</feature>
<accession>A0A485LKS4</accession>
<evidence type="ECO:0000256" key="1">
    <source>
        <dbReference type="SAM" id="MobiDB-lite"/>
    </source>
</evidence>
<organism evidence="3 4">
    <name type="scientific">Aphanomyces stellatus</name>
    <dbReference type="NCBI Taxonomy" id="120398"/>
    <lineage>
        <taxon>Eukaryota</taxon>
        <taxon>Sar</taxon>
        <taxon>Stramenopiles</taxon>
        <taxon>Oomycota</taxon>
        <taxon>Saprolegniomycetes</taxon>
        <taxon>Saprolegniales</taxon>
        <taxon>Verrucalvaceae</taxon>
        <taxon>Aphanomyces</taxon>
    </lineage>
</organism>
<evidence type="ECO:0000313" key="3">
    <source>
        <dbReference type="EMBL" id="VFT99083.1"/>
    </source>
</evidence>
<feature type="compositionally biased region" description="Basic and acidic residues" evidence="1">
    <location>
        <begin position="129"/>
        <end position="138"/>
    </location>
</feature>
<gene>
    <name evidence="3" type="primary">Aste57867_22421</name>
    <name evidence="2" type="ORF">As57867_022351</name>
    <name evidence="3" type="ORF">ASTE57867_22421</name>
</gene>
<proteinExistence type="predicted"/>
<dbReference type="EMBL" id="VJMH01007053">
    <property type="protein sequence ID" value="KAF0685722.1"/>
    <property type="molecule type" value="Genomic_DNA"/>
</dbReference>
<reference evidence="3 4" key="1">
    <citation type="submission" date="2019-03" db="EMBL/GenBank/DDBJ databases">
        <authorList>
            <person name="Gaulin E."/>
            <person name="Dumas B."/>
        </authorList>
    </citation>
    <scope>NUCLEOTIDE SEQUENCE [LARGE SCALE GENOMIC DNA]</scope>
    <source>
        <strain evidence="3">CBS 568.67</strain>
    </source>
</reference>
<keyword evidence="4" id="KW-1185">Reference proteome</keyword>
<dbReference type="AlphaFoldDB" id="A0A485LKS4"/>
<feature type="compositionally biased region" description="Low complexity" evidence="1">
    <location>
        <begin position="229"/>
        <end position="239"/>
    </location>
</feature>
<evidence type="ECO:0000313" key="4">
    <source>
        <dbReference type="Proteomes" id="UP000332933"/>
    </source>
</evidence>
<protein>
    <submittedName>
        <fullName evidence="3">Aste57867_22421 protein</fullName>
    </submittedName>
</protein>
<dbReference type="EMBL" id="CAADRA010007079">
    <property type="protein sequence ID" value="VFT99083.1"/>
    <property type="molecule type" value="Genomic_DNA"/>
</dbReference>
<name>A0A485LKS4_9STRA</name>
<feature type="compositionally biased region" description="Basic residues" evidence="1">
    <location>
        <begin position="195"/>
        <end position="211"/>
    </location>
</feature>